<keyword evidence="3" id="KW-0804">Transcription</keyword>
<dbReference type="SUPFAM" id="SSF48498">
    <property type="entry name" value="Tetracyclin repressor-like, C-terminal domain"/>
    <property type="match status" value="1"/>
</dbReference>
<evidence type="ECO:0000313" key="4">
    <source>
        <dbReference type="EMBL" id="BBZ41669.1"/>
    </source>
</evidence>
<dbReference type="InterPro" id="IPR050109">
    <property type="entry name" value="HTH-type_TetR-like_transc_reg"/>
</dbReference>
<sequence>MAFVTLEATETTDGRSLRRQRNAAQLYDAASDLLASRSFDDLSVEEICAHADIGRATFFRIFGTKAGLLREFNRRLAQDAAIRIANAGTADIATKLGHVRAAIYDAWREAGPGHIRMAEEFVRAAPSNEPHAGHPELLGIIVDAVSTAIESGELTDSVPVELAASLALIQLVAPMSYVLSGEDVDVDQLAQLLLVQWLRGMGVRKRRG</sequence>
<dbReference type="PANTHER" id="PTHR30055:SF234">
    <property type="entry name" value="HTH-TYPE TRANSCRIPTIONAL REGULATOR BETI"/>
    <property type="match status" value="1"/>
</dbReference>
<dbReference type="Proteomes" id="UP000467385">
    <property type="component" value="Chromosome"/>
</dbReference>
<dbReference type="AlphaFoldDB" id="A0A1X1T1N4"/>
<dbReference type="PROSITE" id="PS50977">
    <property type="entry name" value="HTH_TETR_2"/>
    <property type="match status" value="1"/>
</dbReference>
<dbReference type="Gene3D" id="1.10.357.10">
    <property type="entry name" value="Tetracycline Repressor, domain 2"/>
    <property type="match status" value="1"/>
</dbReference>
<dbReference type="EMBL" id="AP022613">
    <property type="protein sequence ID" value="BBZ41669.1"/>
    <property type="molecule type" value="Genomic_DNA"/>
</dbReference>
<keyword evidence="2" id="KW-0238">DNA-binding</keyword>
<dbReference type="Pfam" id="PF00440">
    <property type="entry name" value="TetR_N"/>
    <property type="match status" value="1"/>
</dbReference>
<organism evidence="4 5">
    <name type="scientific">Mycobacterium conspicuum</name>
    <dbReference type="NCBI Taxonomy" id="44010"/>
    <lineage>
        <taxon>Bacteria</taxon>
        <taxon>Bacillati</taxon>
        <taxon>Actinomycetota</taxon>
        <taxon>Actinomycetes</taxon>
        <taxon>Mycobacteriales</taxon>
        <taxon>Mycobacteriaceae</taxon>
        <taxon>Mycobacterium</taxon>
    </lineage>
</organism>
<dbReference type="InterPro" id="IPR036271">
    <property type="entry name" value="Tet_transcr_reg_TetR-rel_C_sf"/>
</dbReference>
<dbReference type="SUPFAM" id="SSF46689">
    <property type="entry name" value="Homeodomain-like"/>
    <property type="match status" value="1"/>
</dbReference>
<protein>
    <submittedName>
        <fullName evidence="4">Uncharacterized protein</fullName>
    </submittedName>
</protein>
<evidence type="ECO:0000313" key="5">
    <source>
        <dbReference type="Proteomes" id="UP000467385"/>
    </source>
</evidence>
<evidence type="ECO:0000256" key="1">
    <source>
        <dbReference type="ARBA" id="ARBA00023015"/>
    </source>
</evidence>
<keyword evidence="1" id="KW-0805">Transcription regulation</keyword>
<gene>
    <name evidence="4" type="ORF">MCNS_47320</name>
</gene>
<dbReference type="InterPro" id="IPR009057">
    <property type="entry name" value="Homeodomain-like_sf"/>
</dbReference>
<dbReference type="STRING" id="44010.AWC00_20975"/>
<dbReference type="GO" id="GO:0003700">
    <property type="term" value="F:DNA-binding transcription factor activity"/>
    <property type="evidence" value="ECO:0007669"/>
    <property type="project" value="TreeGrafter"/>
</dbReference>
<evidence type="ECO:0000256" key="3">
    <source>
        <dbReference type="ARBA" id="ARBA00023163"/>
    </source>
</evidence>
<evidence type="ECO:0000256" key="2">
    <source>
        <dbReference type="ARBA" id="ARBA00023125"/>
    </source>
</evidence>
<name>A0A1X1T1N4_9MYCO</name>
<reference evidence="4 5" key="1">
    <citation type="journal article" date="2019" name="Emerg. Microbes Infect.">
        <title>Comprehensive subspecies identification of 175 nontuberculous mycobacteria species based on 7547 genomic profiles.</title>
        <authorList>
            <person name="Matsumoto Y."/>
            <person name="Kinjo T."/>
            <person name="Motooka D."/>
            <person name="Nabeya D."/>
            <person name="Jung N."/>
            <person name="Uechi K."/>
            <person name="Horii T."/>
            <person name="Iida T."/>
            <person name="Fujita J."/>
            <person name="Nakamura S."/>
        </authorList>
    </citation>
    <scope>NUCLEOTIDE SEQUENCE [LARGE SCALE GENOMIC DNA]</scope>
    <source>
        <strain evidence="4 5">JCM 14738</strain>
    </source>
</reference>
<dbReference type="InterPro" id="IPR001647">
    <property type="entry name" value="HTH_TetR"/>
</dbReference>
<keyword evidence="5" id="KW-1185">Reference proteome</keyword>
<proteinExistence type="predicted"/>
<dbReference type="PANTHER" id="PTHR30055">
    <property type="entry name" value="HTH-TYPE TRANSCRIPTIONAL REGULATOR RUTR"/>
    <property type="match status" value="1"/>
</dbReference>
<dbReference type="GO" id="GO:0000976">
    <property type="term" value="F:transcription cis-regulatory region binding"/>
    <property type="evidence" value="ECO:0007669"/>
    <property type="project" value="TreeGrafter"/>
</dbReference>
<accession>A0A1X1T1N4</accession>